<dbReference type="EMBL" id="KN823426">
    <property type="protein sequence ID" value="KIO17134.1"/>
    <property type="molecule type" value="Genomic_DNA"/>
</dbReference>
<reference evidence="1 2" key="1">
    <citation type="submission" date="2014-04" db="EMBL/GenBank/DDBJ databases">
        <authorList>
            <consortium name="DOE Joint Genome Institute"/>
            <person name="Kuo A."/>
            <person name="Girlanda M."/>
            <person name="Perotto S."/>
            <person name="Kohler A."/>
            <person name="Nagy L.G."/>
            <person name="Floudas D."/>
            <person name="Copeland A."/>
            <person name="Barry K.W."/>
            <person name="Cichocki N."/>
            <person name="Veneault-Fourrey C."/>
            <person name="LaButti K."/>
            <person name="Lindquist E.A."/>
            <person name="Lipzen A."/>
            <person name="Lundell T."/>
            <person name="Morin E."/>
            <person name="Murat C."/>
            <person name="Sun H."/>
            <person name="Tunlid A."/>
            <person name="Henrissat B."/>
            <person name="Grigoriev I.V."/>
            <person name="Hibbett D.S."/>
            <person name="Martin F."/>
            <person name="Nordberg H.P."/>
            <person name="Cantor M.N."/>
            <person name="Hua S.X."/>
        </authorList>
    </citation>
    <scope>NUCLEOTIDE SEQUENCE [LARGE SCALE GENOMIC DNA]</scope>
    <source>
        <strain evidence="1 2">MUT 4182</strain>
    </source>
</reference>
<protein>
    <submittedName>
        <fullName evidence="1">Uncharacterized protein</fullName>
    </submittedName>
</protein>
<keyword evidence="2" id="KW-1185">Reference proteome</keyword>
<reference evidence="2" key="2">
    <citation type="submission" date="2015-01" db="EMBL/GenBank/DDBJ databases">
        <title>Evolutionary Origins and Diversification of the Mycorrhizal Mutualists.</title>
        <authorList>
            <consortium name="DOE Joint Genome Institute"/>
            <consortium name="Mycorrhizal Genomics Consortium"/>
            <person name="Kohler A."/>
            <person name="Kuo A."/>
            <person name="Nagy L.G."/>
            <person name="Floudas D."/>
            <person name="Copeland A."/>
            <person name="Barry K.W."/>
            <person name="Cichocki N."/>
            <person name="Veneault-Fourrey C."/>
            <person name="LaButti K."/>
            <person name="Lindquist E.A."/>
            <person name="Lipzen A."/>
            <person name="Lundell T."/>
            <person name="Morin E."/>
            <person name="Murat C."/>
            <person name="Riley R."/>
            <person name="Ohm R."/>
            <person name="Sun H."/>
            <person name="Tunlid A."/>
            <person name="Henrissat B."/>
            <person name="Grigoriev I.V."/>
            <person name="Hibbett D.S."/>
            <person name="Martin F."/>
        </authorList>
    </citation>
    <scope>NUCLEOTIDE SEQUENCE [LARGE SCALE GENOMIC DNA]</scope>
    <source>
        <strain evidence="2">MUT 4182</strain>
    </source>
</reference>
<sequence>MTSPMTTRWSFICPMGKFVPRLAQPVIKLPRCSSMPHSHHSTAIQGAYSSN</sequence>
<organism evidence="1 2">
    <name type="scientific">Tulasnella calospora MUT 4182</name>
    <dbReference type="NCBI Taxonomy" id="1051891"/>
    <lineage>
        <taxon>Eukaryota</taxon>
        <taxon>Fungi</taxon>
        <taxon>Dikarya</taxon>
        <taxon>Basidiomycota</taxon>
        <taxon>Agaricomycotina</taxon>
        <taxon>Agaricomycetes</taxon>
        <taxon>Cantharellales</taxon>
        <taxon>Tulasnellaceae</taxon>
        <taxon>Tulasnella</taxon>
    </lineage>
</organism>
<dbReference type="AlphaFoldDB" id="A0A0C3Q3F3"/>
<dbReference type="Proteomes" id="UP000054248">
    <property type="component" value="Unassembled WGS sequence"/>
</dbReference>
<gene>
    <name evidence="1" type="ORF">M407DRAFT_246830</name>
</gene>
<evidence type="ECO:0000313" key="1">
    <source>
        <dbReference type="EMBL" id="KIO17134.1"/>
    </source>
</evidence>
<accession>A0A0C3Q3F3</accession>
<proteinExistence type="predicted"/>
<dbReference type="HOGENOM" id="CLU_3108178_0_0_1"/>
<name>A0A0C3Q3F3_9AGAM</name>
<evidence type="ECO:0000313" key="2">
    <source>
        <dbReference type="Proteomes" id="UP000054248"/>
    </source>
</evidence>